<dbReference type="AlphaFoldDB" id="A0A9W9PTH3"/>
<protein>
    <submittedName>
        <fullName evidence="1">Uncharacterized protein</fullName>
    </submittedName>
</protein>
<organism evidence="1 2">
    <name type="scientific">Penicillium atrosanguineum</name>
    <dbReference type="NCBI Taxonomy" id="1132637"/>
    <lineage>
        <taxon>Eukaryota</taxon>
        <taxon>Fungi</taxon>
        <taxon>Dikarya</taxon>
        <taxon>Ascomycota</taxon>
        <taxon>Pezizomycotina</taxon>
        <taxon>Eurotiomycetes</taxon>
        <taxon>Eurotiomycetidae</taxon>
        <taxon>Eurotiales</taxon>
        <taxon>Aspergillaceae</taxon>
        <taxon>Penicillium</taxon>
    </lineage>
</organism>
<dbReference type="Proteomes" id="UP001147746">
    <property type="component" value="Unassembled WGS sequence"/>
</dbReference>
<evidence type="ECO:0000313" key="2">
    <source>
        <dbReference type="Proteomes" id="UP001147746"/>
    </source>
</evidence>
<keyword evidence="2" id="KW-1185">Reference proteome</keyword>
<dbReference type="EMBL" id="JAPZBO010000007">
    <property type="protein sequence ID" value="KAJ5311121.1"/>
    <property type="molecule type" value="Genomic_DNA"/>
</dbReference>
<accession>A0A9W9PTH3</accession>
<dbReference type="OrthoDB" id="4362575at2759"/>
<reference evidence="1" key="2">
    <citation type="journal article" date="2023" name="IMA Fungus">
        <title>Comparative genomic study of the Penicillium genus elucidates a diverse pangenome and 15 lateral gene transfer events.</title>
        <authorList>
            <person name="Petersen C."/>
            <person name="Sorensen T."/>
            <person name="Nielsen M.R."/>
            <person name="Sondergaard T.E."/>
            <person name="Sorensen J.L."/>
            <person name="Fitzpatrick D.A."/>
            <person name="Frisvad J.C."/>
            <person name="Nielsen K.L."/>
        </authorList>
    </citation>
    <scope>NUCLEOTIDE SEQUENCE</scope>
    <source>
        <strain evidence="1">IBT 21472</strain>
    </source>
</reference>
<evidence type="ECO:0000313" key="1">
    <source>
        <dbReference type="EMBL" id="KAJ5311121.1"/>
    </source>
</evidence>
<proteinExistence type="predicted"/>
<name>A0A9W9PTH3_9EURO</name>
<sequence length="150" mass="17539">MAPRCEATTLLKQEITHRWPWGYTIYRTVYTPESDLHWEAAADAIRANIFATLDWQLKNGRRQDRHSHRLVREGYRSLVFEDKARFDGATISQIREHFKAFVNNEPAPLGNRFRWCLVIDQVALQSFIRHPEPAGTYIQDEPDTKEKNGA</sequence>
<comment type="caution">
    <text evidence="1">The sequence shown here is derived from an EMBL/GenBank/DDBJ whole genome shotgun (WGS) entry which is preliminary data.</text>
</comment>
<gene>
    <name evidence="1" type="ORF">N7476_006981</name>
</gene>
<reference evidence="1" key="1">
    <citation type="submission" date="2022-12" db="EMBL/GenBank/DDBJ databases">
        <authorList>
            <person name="Petersen C."/>
        </authorList>
    </citation>
    <scope>NUCLEOTIDE SEQUENCE</scope>
    <source>
        <strain evidence="1">IBT 21472</strain>
    </source>
</reference>